<accession>A0A0F9U9P1</accession>
<proteinExistence type="predicted"/>
<gene>
    <name evidence="1" type="ORF">LCGC14_0556590</name>
</gene>
<organism evidence="1">
    <name type="scientific">marine sediment metagenome</name>
    <dbReference type="NCBI Taxonomy" id="412755"/>
    <lineage>
        <taxon>unclassified sequences</taxon>
        <taxon>metagenomes</taxon>
        <taxon>ecological metagenomes</taxon>
    </lineage>
</organism>
<sequence>MKTIKQLEKDEGKLRKVTEYNEPLHSFSYNELHQRIVGSLEQTKEIVKMIEGRIEDLKHQMRLYKKPEINEFYARINELKELLIKIKGKKSK</sequence>
<comment type="caution">
    <text evidence="1">The sequence shown here is derived from an EMBL/GenBank/DDBJ whole genome shotgun (WGS) entry which is preliminary data.</text>
</comment>
<name>A0A0F9U9P1_9ZZZZ</name>
<evidence type="ECO:0000313" key="1">
    <source>
        <dbReference type="EMBL" id="KKN58001.1"/>
    </source>
</evidence>
<protein>
    <submittedName>
        <fullName evidence="1">Uncharacterized protein</fullName>
    </submittedName>
</protein>
<dbReference type="AlphaFoldDB" id="A0A0F9U9P1"/>
<dbReference type="EMBL" id="LAZR01000780">
    <property type="protein sequence ID" value="KKN58001.1"/>
    <property type="molecule type" value="Genomic_DNA"/>
</dbReference>
<reference evidence="1" key="1">
    <citation type="journal article" date="2015" name="Nature">
        <title>Complex archaea that bridge the gap between prokaryotes and eukaryotes.</title>
        <authorList>
            <person name="Spang A."/>
            <person name="Saw J.H."/>
            <person name="Jorgensen S.L."/>
            <person name="Zaremba-Niedzwiedzka K."/>
            <person name="Martijn J."/>
            <person name="Lind A.E."/>
            <person name="van Eijk R."/>
            <person name="Schleper C."/>
            <person name="Guy L."/>
            <person name="Ettema T.J."/>
        </authorList>
    </citation>
    <scope>NUCLEOTIDE SEQUENCE</scope>
</reference>